<dbReference type="RefSeq" id="WP_275781787.1">
    <property type="nucleotide sequence ID" value="NZ_BAABDE010000033.1"/>
</dbReference>
<evidence type="ECO:0000256" key="1">
    <source>
        <dbReference type="SAM" id="MobiDB-lite"/>
    </source>
</evidence>
<keyword evidence="4" id="KW-1185">Reference proteome</keyword>
<feature type="domain" description="AB hydrolase-1" evidence="2">
    <location>
        <begin position="42"/>
        <end position="265"/>
    </location>
</feature>
<accession>A0ABP7J6R2</accession>
<organism evidence="3 4">
    <name type="scientific">Streptomyces coacervatus</name>
    <dbReference type="NCBI Taxonomy" id="647381"/>
    <lineage>
        <taxon>Bacteria</taxon>
        <taxon>Bacillati</taxon>
        <taxon>Actinomycetota</taxon>
        <taxon>Actinomycetes</taxon>
        <taxon>Kitasatosporales</taxon>
        <taxon>Streptomycetaceae</taxon>
        <taxon>Streptomyces</taxon>
    </lineage>
</organism>
<dbReference type="InterPro" id="IPR029058">
    <property type="entry name" value="AB_hydrolase_fold"/>
</dbReference>
<evidence type="ECO:0000313" key="4">
    <source>
        <dbReference type="Proteomes" id="UP001501009"/>
    </source>
</evidence>
<protein>
    <submittedName>
        <fullName evidence="3">Alpha/beta hydrolase</fullName>
    </submittedName>
</protein>
<dbReference type="Gene3D" id="3.40.50.1820">
    <property type="entry name" value="alpha/beta hydrolase"/>
    <property type="match status" value="1"/>
</dbReference>
<proteinExistence type="predicted"/>
<dbReference type="Pfam" id="PF12697">
    <property type="entry name" value="Abhydrolase_6"/>
    <property type="match status" value="1"/>
</dbReference>
<reference evidence="4" key="1">
    <citation type="journal article" date="2019" name="Int. J. Syst. Evol. Microbiol.">
        <title>The Global Catalogue of Microorganisms (GCM) 10K type strain sequencing project: providing services to taxonomists for standard genome sequencing and annotation.</title>
        <authorList>
            <consortium name="The Broad Institute Genomics Platform"/>
            <consortium name="The Broad Institute Genome Sequencing Center for Infectious Disease"/>
            <person name="Wu L."/>
            <person name="Ma J."/>
        </authorList>
    </citation>
    <scope>NUCLEOTIDE SEQUENCE [LARGE SCALE GENOMIC DNA]</scope>
    <source>
        <strain evidence="4">JCM 17138</strain>
    </source>
</reference>
<comment type="caution">
    <text evidence="3">The sequence shown here is derived from an EMBL/GenBank/DDBJ whole genome shotgun (WGS) entry which is preliminary data.</text>
</comment>
<dbReference type="Proteomes" id="UP001501009">
    <property type="component" value="Unassembled WGS sequence"/>
</dbReference>
<feature type="region of interest" description="Disordered" evidence="1">
    <location>
        <begin position="294"/>
        <end position="316"/>
    </location>
</feature>
<dbReference type="GO" id="GO:0016787">
    <property type="term" value="F:hydrolase activity"/>
    <property type="evidence" value="ECO:0007669"/>
    <property type="project" value="UniProtKB-KW"/>
</dbReference>
<dbReference type="SUPFAM" id="SSF53474">
    <property type="entry name" value="alpha/beta-Hydrolases"/>
    <property type="match status" value="1"/>
</dbReference>
<name>A0ABP7J6R2_9ACTN</name>
<evidence type="ECO:0000313" key="3">
    <source>
        <dbReference type="EMBL" id="GAA3836237.1"/>
    </source>
</evidence>
<feature type="compositionally biased region" description="Basic and acidic residues" evidence="1">
    <location>
        <begin position="307"/>
        <end position="316"/>
    </location>
</feature>
<gene>
    <name evidence="3" type="ORF">GCM10022403_081050</name>
</gene>
<evidence type="ECO:0000259" key="2">
    <source>
        <dbReference type="Pfam" id="PF12697"/>
    </source>
</evidence>
<sequence>MSERFTPAPVSPHVREITVDADGIPLSGLLSEPSHTPPRAVVVALHGGGMRAGYFHGRAHPSLSLLTLGATLGFTVLALDRPGYGTSATLLPAGRTLAEQSLTLHTALDSFARQNHVGAGFFLVAHSYGGKLALTAAADGLGDRFLGLDISGCGHQYAVGTQDLPRLHSLATRRLSWGPLHLYPPNTFAASRCILSPMPEREWSEAAAWPSHFPEVARRVRVPVRLTFAEHEAWWRHDDEALATMTDLLSKARVIVDRQPHAGHNISLGWAARPYHLRALVFLEECLCIAETTQKRPGESAGPATDHGSDGWSHET</sequence>
<dbReference type="EMBL" id="BAABDE010000033">
    <property type="protein sequence ID" value="GAA3836237.1"/>
    <property type="molecule type" value="Genomic_DNA"/>
</dbReference>
<keyword evidence="3" id="KW-0378">Hydrolase</keyword>
<dbReference type="InterPro" id="IPR000073">
    <property type="entry name" value="AB_hydrolase_1"/>
</dbReference>